<dbReference type="EMBL" id="JAEMGP010000012">
    <property type="protein sequence ID" value="KAG5202173.1"/>
    <property type="molecule type" value="Genomic_DNA"/>
</dbReference>
<evidence type="ECO:0000313" key="2">
    <source>
        <dbReference type="Proteomes" id="UP000664991"/>
    </source>
</evidence>
<accession>A0A835ZVB2</accession>
<comment type="caution">
    <text evidence="1">The sequence shown here is derived from an EMBL/GenBank/DDBJ whole genome shotgun (WGS) entry which is preliminary data.</text>
</comment>
<proteinExistence type="predicted"/>
<evidence type="ECO:0000313" key="1">
    <source>
        <dbReference type="EMBL" id="KAG5202173.1"/>
    </source>
</evidence>
<organism evidence="1 2">
    <name type="scientific">Ovis aries</name>
    <name type="common">Sheep</name>
    <dbReference type="NCBI Taxonomy" id="9940"/>
    <lineage>
        <taxon>Eukaryota</taxon>
        <taxon>Metazoa</taxon>
        <taxon>Chordata</taxon>
        <taxon>Craniata</taxon>
        <taxon>Vertebrata</taxon>
        <taxon>Euteleostomi</taxon>
        <taxon>Mammalia</taxon>
        <taxon>Eutheria</taxon>
        <taxon>Laurasiatheria</taxon>
        <taxon>Artiodactyla</taxon>
        <taxon>Ruminantia</taxon>
        <taxon>Pecora</taxon>
        <taxon>Bovidae</taxon>
        <taxon>Caprinae</taxon>
        <taxon>Ovis</taxon>
    </lineage>
</organism>
<protein>
    <submittedName>
        <fullName evidence="1">Uncharacterized protein</fullName>
    </submittedName>
</protein>
<dbReference type="Proteomes" id="UP000664991">
    <property type="component" value="Unassembled WGS sequence"/>
</dbReference>
<name>A0A835ZVB2_SHEEP</name>
<gene>
    <name evidence="1" type="ORF">JEQ12_003563</name>
</gene>
<dbReference type="AlphaFoldDB" id="A0A835ZVB2"/>
<sequence length="57" mass="6344">RAKPLICRSKIGWAITQHEGIDKPLFMRKKDWKHVAATSGDSAKRASDAYSTTVNSN</sequence>
<feature type="non-terminal residue" evidence="1">
    <location>
        <position position="1"/>
    </location>
</feature>
<reference evidence="1 2" key="1">
    <citation type="submission" date="2020-12" db="EMBL/GenBank/DDBJ databases">
        <title>De novo assembly of Tibetan sheep genome.</title>
        <authorList>
            <person name="Li X."/>
        </authorList>
    </citation>
    <scope>NUCLEOTIDE SEQUENCE [LARGE SCALE GENOMIC DNA]</scope>
    <source>
        <tissue evidence="1">Heart</tissue>
    </source>
</reference>